<evidence type="ECO:0000313" key="2">
    <source>
        <dbReference type="Proteomes" id="UP001447374"/>
    </source>
</evidence>
<sequence>GPEGDTPSNPNDVNILSIKKGTINDNQNDAYADAEKTSATAKDNQIVIASIKQGEVAEFSATGQGGEPIVIHNTGNVSEEFTVSVDKGTDGAGGLPAGSIVTLYQADGVTPFISTGSI</sequence>
<accession>A0ABV1PU65</accession>
<proteinExistence type="predicted"/>
<dbReference type="EMBL" id="JBEHGX010000111">
    <property type="protein sequence ID" value="MER0128385.1"/>
    <property type="molecule type" value="Genomic_DNA"/>
</dbReference>
<dbReference type="RefSeq" id="WP_349951866.1">
    <property type="nucleotide sequence ID" value="NZ_JBEHGX010000111.1"/>
</dbReference>
<gene>
    <name evidence="1" type="ORF">ABQG75_22090</name>
</gene>
<dbReference type="Proteomes" id="UP001447374">
    <property type="component" value="Unassembled WGS sequence"/>
</dbReference>
<reference evidence="1 2" key="1">
    <citation type="submission" date="2024-06" db="EMBL/GenBank/DDBJ databases">
        <title>Fanconibacter daqui strain Q02 whole shotgun sequencing project.</title>
        <authorList>
            <person name="Rodrigues J.W.A."/>
            <person name="Viana L.C."/>
            <person name="Vieira E.C."/>
            <person name="Souza F.O.L."/>
            <person name="Alegria O.C."/>
            <person name="Patroca S."/>
            <person name="Cruz A.C.R."/>
            <person name="Nunes A.R.C."/>
        </authorList>
    </citation>
    <scope>NUCLEOTIDE SEQUENCE [LARGE SCALE GENOMIC DNA]</scope>
    <source>
        <strain evidence="1 2">Q02</strain>
    </source>
</reference>
<evidence type="ECO:0000313" key="1">
    <source>
        <dbReference type="EMBL" id="MER0128385.1"/>
    </source>
</evidence>
<protein>
    <submittedName>
        <fullName evidence="1">Uncharacterized protein</fullName>
    </submittedName>
</protein>
<keyword evidence="2" id="KW-1185">Reference proteome</keyword>
<feature type="non-terminal residue" evidence="1">
    <location>
        <position position="118"/>
    </location>
</feature>
<organism evidence="1 2">
    <name type="scientific">Franconibacter daqui</name>
    <dbReference type="NCBI Taxonomy" id="2047724"/>
    <lineage>
        <taxon>Bacteria</taxon>
        <taxon>Pseudomonadati</taxon>
        <taxon>Pseudomonadota</taxon>
        <taxon>Gammaproteobacteria</taxon>
        <taxon>Enterobacterales</taxon>
        <taxon>Enterobacteriaceae</taxon>
        <taxon>Franconibacter</taxon>
    </lineage>
</organism>
<feature type="non-terminal residue" evidence="1">
    <location>
        <position position="1"/>
    </location>
</feature>
<comment type="caution">
    <text evidence="1">The sequence shown here is derived from an EMBL/GenBank/DDBJ whole genome shotgun (WGS) entry which is preliminary data.</text>
</comment>
<name>A0ABV1PU65_9ENTR</name>